<reference evidence="3 4" key="1">
    <citation type="submission" date="2016-03" db="EMBL/GenBank/DDBJ databases">
        <title>Choanephora cucurbitarum.</title>
        <authorList>
            <person name="Min B."/>
            <person name="Park H."/>
            <person name="Park J.-H."/>
            <person name="Shin H.-D."/>
            <person name="Choi I.-G."/>
        </authorList>
    </citation>
    <scope>NUCLEOTIDE SEQUENCE [LARGE SCALE GENOMIC DNA]</scope>
    <source>
        <strain evidence="3 4">KUS-F28377</strain>
    </source>
</reference>
<comment type="caution">
    <text evidence="3">The sequence shown here is derived from an EMBL/GenBank/DDBJ whole genome shotgun (WGS) entry which is preliminary data.</text>
</comment>
<feature type="compositionally biased region" description="Low complexity" evidence="1">
    <location>
        <begin position="14"/>
        <end position="27"/>
    </location>
</feature>
<keyword evidence="2" id="KW-0472">Membrane</keyword>
<evidence type="ECO:0008006" key="5">
    <source>
        <dbReference type="Google" id="ProtNLM"/>
    </source>
</evidence>
<evidence type="ECO:0000256" key="2">
    <source>
        <dbReference type="SAM" id="Phobius"/>
    </source>
</evidence>
<gene>
    <name evidence="3" type="ORF">A0J61_10296</name>
</gene>
<keyword evidence="4" id="KW-1185">Reference proteome</keyword>
<dbReference type="Proteomes" id="UP000093000">
    <property type="component" value="Unassembled WGS sequence"/>
</dbReference>
<evidence type="ECO:0000313" key="3">
    <source>
        <dbReference type="EMBL" id="OBZ81655.1"/>
    </source>
</evidence>
<dbReference type="InParanoid" id="A0A1C7MXM0"/>
<proteinExistence type="predicted"/>
<dbReference type="PANTHER" id="PTHR46225:SF19">
    <property type="entry name" value="RING-TYPE DOMAIN-CONTAINING PROTEIN"/>
    <property type="match status" value="1"/>
</dbReference>
<feature type="transmembrane region" description="Helical" evidence="2">
    <location>
        <begin position="224"/>
        <end position="241"/>
    </location>
</feature>
<organism evidence="3 4">
    <name type="scientific">Choanephora cucurbitarum</name>
    <dbReference type="NCBI Taxonomy" id="101091"/>
    <lineage>
        <taxon>Eukaryota</taxon>
        <taxon>Fungi</taxon>
        <taxon>Fungi incertae sedis</taxon>
        <taxon>Mucoromycota</taxon>
        <taxon>Mucoromycotina</taxon>
        <taxon>Mucoromycetes</taxon>
        <taxon>Mucorales</taxon>
        <taxon>Mucorineae</taxon>
        <taxon>Choanephoraceae</taxon>
        <taxon>Choanephoroideae</taxon>
        <taxon>Choanephora</taxon>
    </lineage>
</organism>
<dbReference type="OrthoDB" id="8062037at2759"/>
<dbReference type="STRING" id="101091.A0A1C7MXM0"/>
<feature type="region of interest" description="Disordered" evidence="1">
    <location>
        <begin position="1"/>
        <end position="30"/>
    </location>
</feature>
<dbReference type="AlphaFoldDB" id="A0A1C7MXM0"/>
<dbReference type="EMBL" id="LUGH01001107">
    <property type="protein sequence ID" value="OBZ81655.1"/>
    <property type="molecule type" value="Genomic_DNA"/>
</dbReference>
<protein>
    <recommendedName>
        <fullName evidence="5">RING/U-box superfamily protein</fullName>
    </recommendedName>
</protein>
<feature type="transmembrane region" description="Helical" evidence="2">
    <location>
        <begin position="78"/>
        <end position="100"/>
    </location>
</feature>
<keyword evidence="2" id="KW-1133">Transmembrane helix</keyword>
<sequence length="407" mass="46064">MPSTTRLSHRHQPSNLSFSSASSSSSSTRPALPQILTNSASNAVNFTRSATPTSRRVRSHWFTHFVLNWRRSSRQSKLLLGLSMTFTTIQVVVSIAILFLSWEMYCDKPLRVFVTVYILRLFLTAPISIYLHLAPHRRPNRSAVSPRTSVRSELSEAYAMSERNRPLSLPPPAMPTSTHRYQYPPFIAPVHQQSSEQHLITSSYPLPFSDEDTVRAWIDRAKSALDLFGVLWFIIGNYMLFTSSTCSDTAQPLYYFSLVLIVYGYLILSVPVFLCTSVIFCLPCVLVGMRLLHVDDGIYMGGATAEEIAMIPVYRFKSNSTQENTSKPIQSTHVIDISQSIHQHDEPKQQLSAMDKLMLHFGLIESKGNSEVEEPEYQILEIPDTQDQVCVICLSIYEDGDILCKLW</sequence>
<name>A0A1C7MXM0_9FUNG</name>
<evidence type="ECO:0000313" key="4">
    <source>
        <dbReference type="Proteomes" id="UP000093000"/>
    </source>
</evidence>
<feature type="transmembrane region" description="Helical" evidence="2">
    <location>
        <begin position="112"/>
        <end position="133"/>
    </location>
</feature>
<keyword evidence="2" id="KW-0812">Transmembrane</keyword>
<evidence type="ECO:0000256" key="1">
    <source>
        <dbReference type="SAM" id="MobiDB-lite"/>
    </source>
</evidence>
<dbReference type="PANTHER" id="PTHR46225">
    <property type="entry name" value="C3H4 TYPE ZINC FINGER PROTEIN"/>
    <property type="match status" value="1"/>
</dbReference>
<accession>A0A1C7MXM0</accession>
<feature type="transmembrane region" description="Helical" evidence="2">
    <location>
        <begin position="253"/>
        <end position="282"/>
    </location>
</feature>